<dbReference type="AlphaFoldDB" id="A0A4R4MR34"/>
<organism evidence="1 2">
    <name type="scientific">Nonomuraea longispora</name>
    <dbReference type="NCBI Taxonomy" id="1848320"/>
    <lineage>
        <taxon>Bacteria</taxon>
        <taxon>Bacillati</taxon>
        <taxon>Actinomycetota</taxon>
        <taxon>Actinomycetes</taxon>
        <taxon>Streptosporangiales</taxon>
        <taxon>Streptosporangiaceae</taxon>
        <taxon>Nonomuraea</taxon>
    </lineage>
</organism>
<sequence>AGPQLPTPAAQSRGVRKVSLALMPYQGSWEEVVPQAEVFRHDLLAVPGQGPRDLPLPAPAAGLTVTGKGVTMTSLRDRDGRHELRVVALTPGNTEAVITGDFTEATHADLRGRPGDPLPVTDGTLRLPLKPWEIATIHLVNSR</sequence>
<evidence type="ECO:0000313" key="1">
    <source>
        <dbReference type="EMBL" id="TDB96872.1"/>
    </source>
</evidence>
<accession>A0A4R4MR34</accession>
<reference evidence="1 2" key="1">
    <citation type="submission" date="2019-02" db="EMBL/GenBank/DDBJ databases">
        <title>Draft genome sequences of novel Actinobacteria.</title>
        <authorList>
            <person name="Sahin N."/>
            <person name="Ay H."/>
            <person name="Saygin H."/>
        </authorList>
    </citation>
    <scope>NUCLEOTIDE SEQUENCE [LARGE SCALE GENOMIC DNA]</scope>
    <source>
        <strain evidence="1 2">KC201</strain>
    </source>
</reference>
<keyword evidence="2" id="KW-1185">Reference proteome</keyword>
<feature type="non-terminal residue" evidence="1">
    <location>
        <position position="1"/>
    </location>
</feature>
<proteinExistence type="predicted"/>
<name>A0A4R4MR34_9ACTN</name>
<dbReference type="Proteomes" id="UP000295157">
    <property type="component" value="Unassembled WGS sequence"/>
</dbReference>
<protein>
    <submittedName>
        <fullName evidence="1">Alpha-mannosidase</fullName>
    </submittedName>
</protein>
<gene>
    <name evidence="1" type="ORF">E1267_40450</name>
</gene>
<dbReference type="EMBL" id="SMJZ01000279">
    <property type="protein sequence ID" value="TDB96872.1"/>
    <property type="molecule type" value="Genomic_DNA"/>
</dbReference>
<evidence type="ECO:0000313" key="2">
    <source>
        <dbReference type="Proteomes" id="UP000295157"/>
    </source>
</evidence>
<comment type="caution">
    <text evidence="1">The sequence shown here is derived from an EMBL/GenBank/DDBJ whole genome shotgun (WGS) entry which is preliminary data.</text>
</comment>